<evidence type="ECO:0000313" key="2">
    <source>
        <dbReference type="EMBL" id="MCP2331706.1"/>
    </source>
</evidence>
<comment type="caution">
    <text evidence="2">The sequence shown here is derived from an EMBL/GenBank/DDBJ whole genome shotgun (WGS) entry which is preliminary data.</text>
</comment>
<sequence>MSLTLGSGPFARPLAGHLNFDLEAAAPAHVLYLHEVDRRVRGEVAGETVVDTVGARMLHETGLLPQWYLPLSDVSGELVDSDHRTHCPFKGDARYWHLRVGDRVLENVVWSYPDPVRGSPNLSGLGAFYFERLDAWFEEDERVFAHPRDPFHRVDTRRSSRLVRVWAGSLLIAETRRPVALFETGLPVRWYVPREDVASEFLVPAERVTMCPYKGRAGYFDLEAPEVSGAEVAWTYPLPLAEAAAVAGYLCFAGPRVRVEVG</sequence>
<feature type="domain" description="DUF427" evidence="1">
    <location>
        <begin position="41"/>
        <end position="129"/>
    </location>
</feature>
<dbReference type="Gene3D" id="2.170.150.40">
    <property type="entry name" value="Domain of unknown function (DUF427)"/>
    <property type="match status" value="2"/>
</dbReference>
<accession>A0ABT1JIY9</accession>
<evidence type="ECO:0000259" key="1">
    <source>
        <dbReference type="Pfam" id="PF04248"/>
    </source>
</evidence>
<gene>
    <name evidence="2" type="ORF">G443_001976</name>
</gene>
<proteinExistence type="predicted"/>
<evidence type="ECO:0000313" key="3">
    <source>
        <dbReference type="Proteomes" id="UP000791080"/>
    </source>
</evidence>
<organism evidence="2 3">
    <name type="scientific">Actinoalloteichus caeruleus DSM 43889</name>
    <dbReference type="NCBI Taxonomy" id="1120930"/>
    <lineage>
        <taxon>Bacteria</taxon>
        <taxon>Bacillati</taxon>
        <taxon>Actinomycetota</taxon>
        <taxon>Actinomycetes</taxon>
        <taxon>Pseudonocardiales</taxon>
        <taxon>Pseudonocardiaceae</taxon>
        <taxon>Actinoalloteichus</taxon>
        <taxon>Actinoalloteichus cyanogriseus</taxon>
    </lineage>
</organism>
<dbReference type="RefSeq" id="WP_026418371.1">
    <property type="nucleotide sequence ID" value="NZ_AUBJ02000001.1"/>
</dbReference>
<dbReference type="PANTHER" id="PTHR34310">
    <property type="entry name" value="DUF427 DOMAIN PROTEIN (AFU_ORTHOLOGUE AFUA_3G02220)"/>
    <property type="match status" value="1"/>
</dbReference>
<dbReference type="EMBL" id="AUBJ02000001">
    <property type="protein sequence ID" value="MCP2331706.1"/>
    <property type="molecule type" value="Genomic_DNA"/>
</dbReference>
<dbReference type="Pfam" id="PF04248">
    <property type="entry name" value="NTP_transf_9"/>
    <property type="match status" value="2"/>
</dbReference>
<dbReference type="InterPro" id="IPR007361">
    <property type="entry name" value="DUF427"/>
</dbReference>
<feature type="domain" description="DUF427" evidence="1">
    <location>
        <begin position="163"/>
        <end position="253"/>
    </location>
</feature>
<keyword evidence="3" id="KW-1185">Reference proteome</keyword>
<protein>
    <submittedName>
        <fullName evidence="2">Uncharacterized conserved protein, DUF427 family</fullName>
    </submittedName>
</protein>
<dbReference type="Proteomes" id="UP000791080">
    <property type="component" value="Unassembled WGS sequence"/>
</dbReference>
<dbReference type="PANTHER" id="PTHR34310:SF9">
    <property type="entry name" value="BLR5716 PROTEIN"/>
    <property type="match status" value="1"/>
</dbReference>
<dbReference type="InterPro" id="IPR038694">
    <property type="entry name" value="DUF427_sf"/>
</dbReference>
<name>A0ABT1JIY9_ACTCY</name>
<reference evidence="2 3" key="1">
    <citation type="submission" date="2022-06" db="EMBL/GenBank/DDBJ databases">
        <title>Genomic Encyclopedia of Type Strains, Phase I: the one thousand microbial genomes (KMG-I) project.</title>
        <authorList>
            <person name="Kyrpides N."/>
        </authorList>
    </citation>
    <scope>NUCLEOTIDE SEQUENCE [LARGE SCALE GENOMIC DNA]</scope>
    <source>
        <strain evidence="2 3">DSM 43889</strain>
    </source>
</reference>